<gene>
    <name evidence="1" type="primary">pilO2</name>
    <name evidence="1" type="ORF">GCN75_09575</name>
</gene>
<dbReference type="Proteomes" id="UP000468717">
    <property type="component" value="Unassembled WGS sequence"/>
</dbReference>
<dbReference type="RefSeq" id="WP_152282315.1">
    <property type="nucleotide sequence ID" value="NZ_WFLI01000008.1"/>
</dbReference>
<accession>A0A6I1IM68</accession>
<sequence length="427" mass="45748">MAIHIVPIGKTSFICGLFWQSLSRPRDLRAEALALARKIDVDLMVLRKEHAAAQAGYASSHDGAQRGMVSLAAAVARTVAADGAYYDSRQQPAQNWLGAFRLNDTSWAYFAMRDGNFLPNGDFAGSREEVLERLHGDYGLGGWNVVLGEPELADQGFHNFNAKRIDELLPRRPGRRFAGGLYALRPAVRAPYGKPLALLSLAALLLGGAGFAAWQQHQARLDEEERARAMEAARKRLGSGAQAVPHPWRSQPLPAVLAAACLPVPRLMAAGGWALSEFQCTAQHISYQWARADSSVAYLLAQVPQAQVDLGGASARHTLPLALAAGGDEALAPASALLTPLLGRFQLLGLEPRIVLRPRPSAPQPLPGAVALPPPPAPAWQTYSLSVQAGAMPPAVVAAILTDPGTRLEKLTYRAGEWTIEGVIYAN</sequence>
<comment type="caution">
    <text evidence="1">The sequence shown here is derived from an EMBL/GenBank/DDBJ whole genome shotgun (WGS) entry which is preliminary data.</text>
</comment>
<evidence type="ECO:0000313" key="2">
    <source>
        <dbReference type="Proteomes" id="UP000468717"/>
    </source>
</evidence>
<protein>
    <submittedName>
        <fullName evidence="1">Type 4b pilus protein PilO2</fullName>
    </submittedName>
</protein>
<evidence type="ECO:0000313" key="1">
    <source>
        <dbReference type="EMBL" id="KAB8065241.1"/>
    </source>
</evidence>
<organism evidence="1 2">
    <name type="scientific">Janthinobacterium violaceinigrum</name>
    <dbReference type="NCBI Taxonomy" id="2654252"/>
    <lineage>
        <taxon>Bacteria</taxon>
        <taxon>Pseudomonadati</taxon>
        <taxon>Pseudomonadota</taxon>
        <taxon>Betaproteobacteria</taxon>
        <taxon>Burkholderiales</taxon>
        <taxon>Oxalobacteraceae</taxon>
        <taxon>Janthinobacterium</taxon>
    </lineage>
</organism>
<dbReference type="Pfam" id="PF06864">
    <property type="entry name" value="PAP_PilO"/>
    <property type="match status" value="1"/>
</dbReference>
<dbReference type="AlphaFoldDB" id="A0A6I1IM68"/>
<name>A0A6I1IM68_9BURK</name>
<dbReference type="EMBL" id="WFLI01000008">
    <property type="protein sequence ID" value="KAB8065241.1"/>
    <property type="molecule type" value="Genomic_DNA"/>
</dbReference>
<proteinExistence type="predicted"/>
<reference evidence="1 2" key="1">
    <citation type="submission" date="2019-10" db="EMBL/GenBank/DDBJ databases">
        <title>Three novel species isolated from a subtropical stream in China.</title>
        <authorList>
            <person name="Lu H."/>
        </authorList>
    </citation>
    <scope>NUCLEOTIDE SEQUENCE [LARGE SCALE GENOMIC DNA]</scope>
    <source>
        <strain evidence="1 2">FT13W</strain>
    </source>
</reference>
<keyword evidence="2" id="KW-1185">Reference proteome</keyword>
<dbReference type="InterPro" id="IPR009663">
    <property type="entry name" value="PAP_PilO"/>
</dbReference>